<dbReference type="InterPro" id="IPR008733">
    <property type="entry name" value="PEX11"/>
</dbReference>
<reference evidence="5" key="1">
    <citation type="journal article" date="2020" name="Stud. Mycol.">
        <title>101 Dothideomycetes genomes: a test case for predicting lifestyles and emergence of pathogens.</title>
        <authorList>
            <person name="Haridas S."/>
            <person name="Albert R."/>
            <person name="Binder M."/>
            <person name="Bloem J."/>
            <person name="Labutti K."/>
            <person name="Salamov A."/>
            <person name="Andreopoulos B."/>
            <person name="Baker S."/>
            <person name="Barry K."/>
            <person name="Bills G."/>
            <person name="Bluhm B."/>
            <person name="Cannon C."/>
            <person name="Castanera R."/>
            <person name="Culley D."/>
            <person name="Daum C."/>
            <person name="Ezra D."/>
            <person name="Gonzalez J."/>
            <person name="Henrissat B."/>
            <person name="Kuo A."/>
            <person name="Liang C."/>
            <person name="Lipzen A."/>
            <person name="Lutzoni F."/>
            <person name="Magnuson J."/>
            <person name="Mondo S."/>
            <person name="Nolan M."/>
            <person name="Ohm R."/>
            <person name="Pangilinan J."/>
            <person name="Park H.-J."/>
            <person name="Ramirez L."/>
            <person name="Alfaro M."/>
            <person name="Sun H."/>
            <person name="Tritt A."/>
            <person name="Yoshinaga Y."/>
            <person name="Zwiers L.-H."/>
            <person name="Turgeon B."/>
            <person name="Goodwin S."/>
            <person name="Spatafora J."/>
            <person name="Crous P."/>
            <person name="Grigoriev I."/>
        </authorList>
    </citation>
    <scope>NUCLEOTIDE SEQUENCE</scope>
    <source>
        <strain evidence="5">CBS 113389</strain>
    </source>
</reference>
<keyword evidence="2" id="KW-0472">Membrane</keyword>
<name>A0A6A6Q077_9PEZI</name>
<organism evidence="5 6">
    <name type="scientific">Neohortaea acidophila</name>
    <dbReference type="NCBI Taxonomy" id="245834"/>
    <lineage>
        <taxon>Eukaryota</taxon>
        <taxon>Fungi</taxon>
        <taxon>Dikarya</taxon>
        <taxon>Ascomycota</taxon>
        <taxon>Pezizomycotina</taxon>
        <taxon>Dothideomycetes</taxon>
        <taxon>Dothideomycetidae</taxon>
        <taxon>Mycosphaerellales</taxon>
        <taxon>Teratosphaeriaceae</taxon>
        <taxon>Neohortaea</taxon>
    </lineage>
</organism>
<evidence type="ECO:0000313" key="6">
    <source>
        <dbReference type="Proteomes" id="UP000799767"/>
    </source>
</evidence>
<evidence type="ECO:0000256" key="4">
    <source>
        <dbReference type="ARBA" id="ARBA00046271"/>
    </source>
</evidence>
<dbReference type="GO" id="GO:0005778">
    <property type="term" value="C:peroxisomal membrane"/>
    <property type="evidence" value="ECO:0007669"/>
    <property type="project" value="UniProtKB-SubCell"/>
</dbReference>
<dbReference type="OrthoDB" id="411017at2759"/>
<evidence type="ECO:0000256" key="3">
    <source>
        <dbReference type="ARBA" id="ARBA00023140"/>
    </source>
</evidence>
<evidence type="ECO:0000256" key="1">
    <source>
        <dbReference type="ARBA" id="ARBA00022593"/>
    </source>
</evidence>
<dbReference type="EMBL" id="MU001633">
    <property type="protein sequence ID" value="KAF2485396.1"/>
    <property type="molecule type" value="Genomic_DNA"/>
</dbReference>
<dbReference type="Proteomes" id="UP000799767">
    <property type="component" value="Unassembled WGS sequence"/>
</dbReference>
<comment type="subcellular location">
    <subcellularLocation>
        <location evidence="4">Peroxisome membrane</location>
    </subcellularLocation>
</comment>
<gene>
    <name evidence="5" type="ORF">BDY17DRAFT_308786</name>
</gene>
<proteinExistence type="predicted"/>
<dbReference type="PANTHER" id="PTHR12652:SF50">
    <property type="entry name" value="PEROXIN 11"/>
    <property type="match status" value="1"/>
</dbReference>
<accession>A0A6A6Q077</accession>
<keyword evidence="6" id="KW-1185">Reference proteome</keyword>
<dbReference type="Pfam" id="PF05648">
    <property type="entry name" value="PEX11"/>
    <property type="match status" value="1"/>
</dbReference>
<protein>
    <submittedName>
        <fullName evidence="5">Peroxisomal biogenesis factor 11</fullName>
    </submittedName>
</protein>
<keyword evidence="1" id="KW-0962">Peroxisome biogenesis</keyword>
<dbReference type="GO" id="GO:0016559">
    <property type="term" value="P:peroxisome fission"/>
    <property type="evidence" value="ECO:0007669"/>
    <property type="project" value="InterPro"/>
</dbReference>
<sequence>MVADAVIYHPAVSHYLKFVATTVGRDKTLRTIQYFSRFLAWYTLRTNHAQSTVNVFDNVKKNFGSVRKAMRLGKFVEHFKAAALAADSRDMDPVLRFLAVGRQLGYAVYLSLDAIAYFDQSGIWKLKEGARIQREAYRAWLAGLLCNIVAGVYTLYNQKVQMKQHEESADVEKAVELKKLVRYADTTGERRGTAWRLILDSAQNAARLQLLSDVCDATVPSAATGLVNFDEGIVGLAGTVSSLIGLTAQWEKTA</sequence>
<dbReference type="PANTHER" id="PTHR12652">
    <property type="entry name" value="PEROXISOMAL BIOGENESIS FACTOR 11"/>
    <property type="match status" value="1"/>
</dbReference>
<keyword evidence="3" id="KW-0576">Peroxisome</keyword>
<dbReference type="AlphaFoldDB" id="A0A6A6Q077"/>
<evidence type="ECO:0000256" key="2">
    <source>
        <dbReference type="ARBA" id="ARBA00023136"/>
    </source>
</evidence>
<dbReference type="GeneID" id="54476252"/>
<evidence type="ECO:0000313" key="5">
    <source>
        <dbReference type="EMBL" id="KAF2485396.1"/>
    </source>
</evidence>
<dbReference type="RefSeq" id="XP_033591965.1">
    <property type="nucleotide sequence ID" value="XM_033735250.1"/>
</dbReference>